<reference evidence="3" key="1">
    <citation type="submission" date="2022-08" db="EMBL/GenBank/DDBJ databases">
        <title>Complete genome sequence of 14 non-tuberculosis mycobacteria type-strains.</title>
        <authorList>
            <person name="Igarashi Y."/>
            <person name="Osugi A."/>
            <person name="Mitarai S."/>
        </authorList>
    </citation>
    <scope>NUCLEOTIDE SEQUENCE</scope>
    <source>
        <strain evidence="3">DSM 45575</strain>
    </source>
</reference>
<dbReference type="Proteomes" id="UP001055200">
    <property type="component" value="Chromosome"/>
</dbReference>
<evidence type="ECO:0000313" key="3">
    <source>
        <dbReference type="EMBL" id="ULN54689.1"/>
    </source>
</evidence>
<feature type="domain" description="PPE-PPW subfamily C-terminal" evidence="2">
    <location>
        <begin position="15"/>
        <end position="64"/>
    </location>
</feature>
<feature type="region of interest" description="Disordered" evidence="1">
    <location>
        <begin position="1"/>
        <end position="69"/>
    </location>
</feature>
<keyword evidence="4" id="KW-1185">Reference proteome</keyword>
<feature type="compositionally biased region" description="Low complexity" evidence="1">
    <location>
        <begin position="25"/>
        <end position="43"/>
    </location>
</feature>
<evidence type="ECO:0000256" key="1">
    <source>
        <dbReference type="SAM" id="MobiDB-lite"/>
    </source>
</evidence>
<proteinExistence type="predicted"/>
<organism evidence="3 4">
    <name type="scientific">Mycolicibacillus parakoreensis</name>
    <dbReference type="NCBI Taxonomy" id="1069221"/>
    <lineage>
        <taxon>Bacteria</taxon>
        <taxon>Bacillati</taxon>
        <taxon>Actinomycetota</taxon>
        <taxon>Actinomycetes</taxon>
        <taxon>Mycobacteriales</taxon>
        <taxon>Mycobacteriaceae</taxon>
        <taxon>Mycolicibacillus</taxon>
    </lineage>
</organism>
<evidence type="ECO:0000259" key="2">
    <source>
        <dbReference type="Pfam" id="PF18878"/>
    </source>
</evidence>
<name>A0ABY3U729_9MYCO</name>
<sequence>MTLDQELDGPPAVGASETGAGPLGFAGTAAQTGAARAGGLTAVADDEAGDELGAAPTPMMPSTWESPPQ</sequence>
<dbReference type="InterPro" id="IPR043641">
    <property type="entry name" value="PPE-PPW_C"/>
</dbReference>
<protein>
    <recommendedName>
        <fullName evidence="2">PPE-PPW subfamily C-terminal domain-containing protein</fullName>
    </recommendedName>
</protein>
<evidence type="ECO:0000313" key="4">
    <source>
        <dbReference type="Proteomes" id="UP001055200"/>
    </source>
</evidence>
<gene>
    <name evidence="3" type="ORF">MIU77_14430</name>
</gene>
<dbReference type="EMBL" id="CP092365">
    <property type="protein sequence ID" value="ULN54689.1"/>
    <property type="molecule type" value="Genomic_DNA"/>
</dbReference>
<dbReference type="Pfam" id="PF18878">
    <property type="entry name" value="PPE-PPW"/>
    <property type="match status" value="1"/>
</dbReference>
<accession>A0ABY3U729</accession>